<dbReference type="Proteomes" id="UP000317550">
    <property type="component" value="Chromosome"/>
</dbReference>
<organism evidence="5 6">
    <name type="scientific">Chitinimonas arctica</name>
    <dbReference type="NCBI Taxonomy" id="2594795"/>
    <lineage>
        <taxon>Bacteria</taxon>
        <taxon>Pseudomonadati</taxon>
        <taxon>Pseudomonadota</taxon>
        <taxon>Betaproteobacteria</taxon>
        <taxon>Neisseriales</taxon>
        <taxon>Chitinibacteraceae</taxon>
        <taxon>Chitinimonas</taxon>
    </lineage>
</organism>
<evidence type="ECO:0000256" key="3">
    <source>
        <dbReference type="SAM" id="Phobius"/>
    </source>
</evidence>
<dbReference type="KEGG" id="cari:FNU76_09995"/>
<feature type="domain" description="Tyrosine-protein kinase G-rich" evidence="4">
    <location>
        <begin position="340"/>
        <end position="416"/>
    </location>
</feature>
<evidence type="ECO:0000259" key="4">
    <source>
        <dbReference type="Pfam" id="PF13807"/>
    </source>
</evidence>
<keyword evidence="6" id="KW-1185">Reference proteome</keyword>
<dbReference type="PANTHER" id="PTHR32309:SF13">
    <property type="entry name" value="FERRIC ENTEROBACTIN TRANSPORT PROTEIN FEPE"/>
    <property type="match status" value="1"/>
</dbReference>
<feature type="coiled-coil region" evidence="1">
    <location>
        <begin position="256"/>
        <end position="304"/>
    </location>
</feature>
<name>A0A516SF63_9NEIS</name>
<accession>A0A516SF63</accession>
<evidence type="ECO:0000256" key="2">
    <source>
        <dbReference type="SAM" id="MobiDB-lite"/>
    </source>
</evidence>
<dbReference type="GO" id="GO:0005886">
    <property type="term" value="C:plasma membrane"/>
    <property type="evidence" value="ECO:0007669"/>
    <property type="project" value="TreeGrafter"/>
</dbReference>
<dbReference type="PANTHER" id="PTHR32309">
    <property type="entry name" value="TYROSINE-PROTEIN KINASE"/>
    <property type="match status" value="1"/>
</dbReference>
<keyword evidence="3" id="KW-0812">Transmembrane</keyword>
<evidence type="ECO:0000313" key="5">
    <source>
        <dbReference type="EMBL" id="QDQ26668.1"/>
    </source>
</evidence>
<evidence type="ECO:0000313" key="6">
    <source>
        <dbReference type="Proteomes" id="UP000317550"/>
    </source>
</evidence>
<feature type="transmembrane region" description="Helical" evidence="3">
    <location>
        <begin position="396"/>
        <end position="418"/>
    </location>
</feature>
<keyword evidence="3" id="KW-0472">Membrane</keyword>
<feature type="region of interest" description="Disordered" evidence="2">
    <location>
        <begin position="462"/>
        <end position="481"/>
    </location>
</feature>
<dbReference type="EMBL" id="CP041730">
    <property type="protein sequence ID" value="QDQ26668.1"/>
    <property type="molecule type" value="Genomic_DNA"/>
</dbReference>
<dbReference type="AlphaFoldDB" id="A0A516SF63"/>
<dbReference type="Pfam" id="PF13807">
    <property type="entry name" value="GNVR"/>
    <property type="match status" value="1"/>
</dbReference>
<proteinExistence type="predicted"/>
<dbReference type="InterPro" id="IPR032807">
    <property type="entry name" value="GNVR"/>
</dbReference>
<gene>
    <name evidence="5" type="primary">epsF</name>
    <name evidence="5" type="ORF">FNU76_09995</name>
</gene>
<dbReference type="NCBIfam" id="TIGR03017">
    <property type="entry name" value="EpsF"/>
    <property type="match status" value="1"/>
</dbReference>
<evidence type="ECO:0000256" key="1">
    <source>
        <dbReference type="SAM" id="Coils"/>
    </source>
</evidence>
<protein>
    <submittedName>
        <fullName evidence="5">Chain length determinant protein EpsF</fullName>
    </submittedName>
</protein>
<keyword evidence="3" id="KW-1133">Transmembrane helix</keyword>
<reference evidence="6" key="1">
    <citation type="submission" date="2019-07" db="EMBL/GenBank/DDBJ databases">
        <title>Chitinimonas sp. nov., isolated from Ny-Alesund, arctica soil.</title>
        <authorList>
            <person name="Xu Q."/>
            <person name="Peng F."/>
        </authorList>
    </citation>
    <scope>NUCLEOTIDE SEQUENCE [LARGE SCALE GENOMIC DNA]</scope>
    <source>
        <strain evidence="6">R3-44</strain>
    </source>
</reference>
<dbReference type="InterPro" id="IPR050445">
    <property type="entry name" value="Bact_polysacc_biosynth/exp"/>
</dbReference>
<keyword evidence="1" id="KW-0175">Coiled coil</keyword>
<dbReference type="RefSeq" id="WP_144278062.1">
    <property type="nucleotide sequence ID" value="NZ_CP041730.1"/>
</dbReference>
<dbReference type="InterPro" id="IPR017468">
    <property type="entry name" value="Chain_len_reg_EpsF"/>
</dbReference>
<dbReference type="OrthoDB" id="8559110at2"/>
<dbReference type="GO" id="GO:0004713">
    <property type="term" value="F:protein tyrosine kinase activity"/>
    <property type="evidence" value="ECO:0007669"/>
    <property type="project" value="TreeGrafter"/>
</dbReference>
<sequence>MSFQQFLFILRARSHVALLTLFLTVGTTLVVSLLLPKQYQASTAVVLDVKSPDPVAGMVLPGLAAPGYMATQIDIINSERVAQRVVKLLRMEESAAIKEQWREATEGKGTLRVWLAELLQKNLDVKPSRESNVINISFSASDPAFAASVANAFAQAYIDVNLELKVEPAKQYAGWFEEQTKALRDKLEQAQRNLSSYQQKFGIVATDERLDYETAKLNEIASQLTAVQGQTTATQSKRSTGEGSNTLIDVMQSPLINSLKGDIARLEAKLQESNINLGKNHPQTQRAESELASLRDKLASETRLISSSIGTSYQVSKLNEKSLIEAIDVQKKRVLELNKQRDELNVLRRDVESAQRAFEAVSGRSAQTRLESLSIQTNIVVLNVAAEPVDPSRPKVVLNVLVAIFLGGFLGIGFVMMFELANRRIRSGEDLAQAIDLPVLAEIVRAEPLVRGRKGWRSLLSRKKPRRQSRTHLAAKPARLK</sequence>